<dbReference type="InterPro" id="IPR001173">
    <property type="entry name" value="Glyco_trans_2-like"/>
</dbReference>
<comment type="caution">
    <text evidence="2">The sequence shown here is derived from an EMBL/GenBank/DDBJ whole genome shotgun (WGS) entry which is preliminary data.</text>
</comment>
<protein>
    <submittedName>
        <fullName evidence="2">Glycosyltransferase family 2 protein</fullName>
    </submittedName>
</protein>
<dbReference type="Pfam" id="PF00535">
    <property type="entry name" value="Glycos_transf_2"/>
    <property type="match status" value="1"/>
</dbReference>
<evidence type="ECO:0000313" key="2">
    <source>
        <dbReference type="EMBL" id="MCI4658396.1"/>
    </source>
</evidence>
<dbReference type="EMBL" id="JALGAR010000002">
    <property type="protein sequence ID" value="MCI4658396.1"/>
    <property type="molecule type" value="Genomic_DNA"/>
</dbReference>
<dbReference type="SUPFAM" id="SSF53448">
    <property type="entry name" value="Nucleotide-diphospho-sugar transferases"/>
    <property type="match status" value="1"/>
</dbReference>
<evidence type="ECO:0000259" key="1">
    <source>
        <dbReference type="Pfam" id="PF00535"/>
    </source>
</evidence>
<dbReference type="PANTHER" id="PTHR43179:SF7">
    <property type="entry name" value="RHAMNOSYLTRANSFERASE WBBL"/>
    <property type="match status" value="1"/>
</dbReference>
<feature type="domain" description="Glycosyltransferase 2-like" evidence="1">
    <location>
        <begin position="19"/>
        <end position="199"/>
    </location>
</feature>
<proteinExistence type="predicted"/>
<dbReference type="InterPro" id="IPR029044">
    <property type="entry name" value="Nucleotide-diphossugar_trans"/>
</dbReference>
<keyword evidence="3" id="KW-1185">Reference proteome</keyword>
<reference evidence="2" key="1">
    <citation type="submission" date="2022-03" db="EMBL/GenBank/DDBJ databases">
        <title>Cryobacterium sp. nov. strain ZS14-85, isolated from Antarctic soil.</title>
        <authorList>
            <person name="Li J."/>
            <person name="Niu G."/>
        </authorList>
    </citation>
    <scope>NUCLEOTIDE SEQUENCE</scope>
    <source>
        <strain evidence="2">ZS14-85</strain>
    </source>
</reference>
<dbReference type="PANTHER" id="PTHR43179">
    <property type="entry name" value="RHAMNOSYLTRANSFERASE WBBL"/>
    <property type="match status" value="1"/>
</dbReference>
<gene>
    <name evidence="2" type="ORF">MQH31_11310</name>
</gene>
<name>A0AA41QYR4_9MICO</name>
<accession>A0AA41QYR4</accession>
<evidence type="ECO:0000313" key="3">
    <source>
        <dbReference type="Proteomes" id="UP001165341"/>
    </source>
</evidence>
<dbReference type="AlphaFoldDB" id="A0AA41QYR4"/>
<sequence length="298" mass="32728">MISDRSTGSADTTSPRVAVVTVSYNSHDVLDEFFQTLTKATDETILRLLVDNKPRTDSATERIAGSFGARYLSMGSNRGYGAAVNFAARTLPASIDWILICNPDLTFEETSLDTLVRRGDAEPDAGAIGPAIHTESGEVYPSARAIPSLRTGIGHALLSEVWPANPWTAAYRHDSTTDSGSVGWLSGACLLVRRSAFDRIGGFDEGFFMYFEDVDLGYRLGKAGFANIYEPRAVVVHSGAHSTSAHASRMLTAHHESAKRFLSKKYPGWFFWPMRLALKLGLDARVRYLDRRSRKANT</sequence>
<dbReference type="Gene3D" id="3.90.550.10">
    <property type="entry name" value="Spore Coat Polysaccharide Biosynthesis Protein SpsA, Chain A"/>
    <property type="match status" value="1"/>
</dbReference>
<dbReference type="CDD" id="cd04186">
    <property type="entry name" value="GT_2_like_c"/>
    <property type="match status" value="1"/>
</dbReference>
<organism evidence="2 3">
    <name type="scientific">Cryobacterium zhongshanensis</name>
    <dbReference type="NCBI Taxonomy" id="2928153"/>
    <lineage>
        <taxon>Bacteria</taxon>
        <taxon>Bacillati</taxon>
        <taxon>Actinomycetota</taxon>
        <taxon>Actinomycetes</taxon>
        <taxon>Micrococcales</taxon>
        <taxon>Microbacteriaceae</taxon>
        <taxon>Cryobacterium</taxon>
    </lineage>
</organism>
<dbReference type="RefSeq" id="WP_243012116.1">
    <property type="nucleotide sequence ID" value="NZ_JALGAR010000002.1"/>
</dbReference>
<dbReference type="Proteomes" id="UP001165341">
    <property type="component" value="Unassembled WGS sequence"/>
</dbReference>